<accession>A0ABS7GMR2</accession>
<gene>
    <name evidence="1" type="ORF">JNB85_02285</name>
</gene>
<dbReference type="EMBL" id="JAEUAK010000001">
    <property type="protein sequence ID" value="MBW9051239.1"/>
    <property type="molecule type" value="Genomic_DNA"/>
</dbReference>
<name>A0ABS7GMR2_9HYPH</name>
<sequence length="78" mass="8364">MATSNMTGIPSFSSYTDTRKISEIRKDNAALLTFTAPPHLLGKPGIFTAVDGNASLIEDTSQFGIIGSKDWNDGFRGL</sequence>
<dbReference type="Proteomes" id="UP000717752">
    <property type="component" value="Unassembled WGS sequence"/>
</dbReference>
<protein>
    <submittedName>
        <fullName evidence="1">Uncharacterized protein</fullName>
    </submittedName>
</protein>
<dbReference type="RefSeq" id="WP_220332768.1">
    <property type="nucleotide sequence ID" value="NZ_JAEUAK010000001.1"/>
</dbReference>
<organism evidence="1 2">
    <name type="scientific">Rhizobium mesosinicum</name>
    <dbReference type="NCBI Taxonomy" id="335017"/>
    <lineage>
        <taxon>Bacteria</taxon>
        <taxon>Pseudomonadati</taxon>
        <taxon>Pseudomonadota</taxon>
        <taxon>Alphaproteobacteria</taxon>
        <taxon>Hyphomicrobiales</taxon>
        <taxon>Rhizobiaceae</taxon>
        <taxon>Rhizobium/Agrobacterium group</taxon>
        <taxon>Rhizobium</taxon>
    </lineage>
</organism>
<evidence type="ECO:0000313" key="2">
    <source>
        <dbReference type="Proteomes" id="UP000717752"/>
    </source>
</evidence>
<reference evidence="1 2" key="1">
    <citation type="journal article" date="2021" name="MBio">
        <title>Poor Competitiveness of Bradyrhizobium in Pigeon Pea Root Colonization in Indian Soils.</title>
        <authorList>
            <person name="Chalasani D."/>
            <person name="Basu A."/>
            <person name="Pullabhotla S.V.S.R.N."/>
            <person name="Jorrin B."/>
            <person name="Neal A.L."/>
            <person name="Poole P.S."/>
            <person name="Podile A.R."/>
            <person name="Tkacz A."/>
        </authorList>
    </citation>
    <scope>NUCLEOTIDE SEQUENCE [LARGE SCALE GENOMIC DNA]</scope>
    <source>
        <strain evidence="1 2">HU56</strain>
    </source>
</reference>
<evidence type="ECO:0000313" key="1">
    <source>
        <dbReference type="EMBL" id="MBW9051239.1"/>
    </source>
</evidence>
<keyword evidence="2" id="KW-1185">Reference proteome</keyword>
<proteinExistence type="predicted"/>
<comment type="caution">
    <text evidence="1">The sequence shown here is derived from an EMBL/GenBank/DDBJ whole genome shotgun (WGS) entry which is preliminary data.</text>
</comment>